<organism evidence="9 10">
    <name type="scientific">Littorina saxatilis</name>
    <dbReference type="NCBI Taxonomy" id="31220"/>
    <lineage>
        <taxon>Eukaryota</taxon>
        <taxon>Metazoa</taxon>
        <taxon>Spiralia</taxon>
        <taxon>Lophotrochozoa</taxon>
        <taxon>Mollusca</taxon>
        <taxon>Gastropoda</taxon>
        <taxon>Caenogastropoda</taxon>
        <taxon>Littorinimorpha</taxon>
        <taxon>Littorinoidea</taxon>
        <taxon>Littorinidae</taxon>
        <taxon>Littorina</taxon>
    </lineage>
</organism>
<dbReference type="PANTHER" id="PTHR31040:SF1">
    <property type="entry name" value="NURIM"/>
    <property type="match status" value="1"/>
</dbReference>
<protein>
    <recommendedName>
        <fullName evidence="7">Nuclear envelope membrane protein</fullName>
    </recommendedName>
    <alternativeName>
        <fullName evidence="6">Nuclear rim protein</fullName>
    </alternativeName>
</protein>
<sequence>MLVTTGHVTLLLGTSFLLGSCIPQLVMFISSQGLLGSDTQSKQSLRNKYLKDWTDEERRFVLTRLFKDFMLVVLFVLQHSLMAGERWKRFLLRCDIYISERLIYVMASCFTLTLLMRNWASTPDVILWGMDTENHGLHWLFFCALHTAAWLLLFLQVAVMDPWELIGVEQVYNHYKGKASPLSYVPKQLRIFYQHLRHAGPTSLWVMLWIHPVMTMDRFLLALIFSVFLAMAHQVSLADYKFAQCYFVSEESTTFCAVRPRPYRDY</sequence>
<evidence type="ECO:0000256" key="6">
    <source>
        <dbReference type="ARBA" id="ARBA00031700"/>
    </source>
</evidence>
<keyword evidence="3 8" id="KW-0812">Transmembrane</keyword>
<name>A0AAN9G8A2_9CAEN</name>
<evidence type="ECO:0000256" key="4">
    <source>
        <dbReference type="ARBA" id="ARBA00022989"/>
    </source>
</evidence>
<accession>A0AAN9G8A2</accession>
<feature type="transmembrane region" description="Helical" evidence="8">
    <location>
        <begin position="219"/>
        <end position="237"/>
    </location>
</feature>
<comment type="caution">
    <text evidence="9">The sequence shown here is derived from an EMBL/GenBank/DDBJ whole genome shotgun (WGS) entry which is preliminary data.</text>
</comment>
<comment type="subcellular location">
    <subcellularLocation>
        <location evidence="1">Nucleus inner membrane</location>
        <topology evidence="1">Multi-pass membrane protein</topology>
    </subcellularLocation>
</comment>
<keyword evidence="10" id="KW-1185">Reference proteome</keyword>
<comment type="similarity">
    <text evidence="2">Belongs to the nurim family.</text>
</comment>
<feature type="transmembrane region" description="Helical" evidence="8">
    <location>
        <begin position="139"/>
        <end position="159"/>
    </location>
</feature>
<evidence type="ECO:0000256" key="1">
    <source>
        <dbReference type="ARBA" id="ARBA00004473"/>
    </source>
</evidence>
<evidence type="ECO:0000256" key="8">
    <source>
        <dbReference type="SAM" id="Phobius"/>
    </source>
</evidence>
<dbReference type="EMBL" id="JBAMIC010000012">
    <property type="protein sequence ID" value="KAK7098627.1"/>
    <property type="molecule type" value="Genomic_DNA"/>
</dbReference>
<keyword evidence="4 8" id="KW-1133">Transmembrane helix</keyword>
<dbReference type="AlphaFoldDB" id="A0AAN9G8A2"/>
<feature type="transmembrane region" description="Helical" evidence="8">
    <location>
        <begin position="60"/>
        <end position="81"/>
    </location>
</feature>
<evidence type="ECO:0000256" key="3">
    <source>
        <dbReference type="ARBA" id="ARBA00022692"/>
    </source>
</evidence>
<keyword evidence="5 8" id="KW-0472">Membrane</keyword>
<dbReference type="GO" id="GO:0005637">
    <property type="term" value="C:nuclear inner membrane"/>
    <property type="evidence" value="ECO:0007669"/>
    <property type="project" value="UniProtKB-SubCell"/>
</dbReference>
<gene>
    <name evidence="9" type="ORF">V1264_002881</name>
</gene>
<evidence type="ECO:0000256" key="7">
    <source>
        <dbReference type="ARBA" id="ARBA00032957"/>
    </source>
</evidence>
<evidence type="ECO:0000256" key="5">
    <source>
        <dbReference type="ARBA" id="ARBA00023136"/>
    </source>
</evidence>
<dbReference type="InterPro" id="IPR033580">
    <property type="entry name" value="Nurim-like"/>
</dbReference>
<proteinExistence type="inferred from homology"/>
<evidence type="ECO:0000256" key="2">
    <source>
        <dbReference type="ARBA" id="ARBA00010631"/>
    </source>
</evidence>
<dbReference type="PANTHER" id="PTHR31040">
    <property type="entry name" value="NURIM"/>
    <property type="match status" value="1"/>
</dbReference>
<evidence type="ECO:0000313" key="10">
    <source>
        <dbReference type="Proteomes" id="UP001374579"/>
    </source>
</evidence>
<dbReference type="Proteomes" id="UP001374579">
    <property type="component" value="Unassembled WGS sequence"/>
</dbReference>
<reference evidence="9 10" key="1">
    <citation type="submission" date="2024-02" db="EMBL/GenBank/DDBJ databases">
        <title>Chromosome-scale genome assembly of the rough periwinkle Littorina saxatilis.</title>
        <authorList>
            <person name="De Jode A."/>
            <person name="Faria R."/>
            <person name="Formenti G."/>
            <person name="Sims Y."/>
            <person name="Smith T.P."/>
            <person name="Tracey A."/>
            <person name="Wood J.M.D."/>
            <person name="Zagrodzka Z.B."/>
            <person name="Johannesson K."/>
            <person name="Butlin R.K."/>
            <person name="Leder E.H."/>
        </authorList>
    </citation>
    <scope>NUCLEOTIDE SEQUENCE [LARGE SCALE GENOMIC DNA]</scope>
    <source>
        <strain evidence="9">Snail1</strain>
        <tissue evidence="9">Muscle</tissue>
    </source>
</reference>
<evidence type="ECO:0000313" key="9">
    <source>
        <dbReference type="EMBL" id="KAK7098627.1"/>
    </source>
</evidence>
<feature type="transmembrane region" description="Helical" evidence="8">
    <location>
        <begin position="102"/>
        <end position="119"/>
    </location>
</feature>